<name>A0A1H6VMI8_9BACT</name>
<feature type="transmembrane region" description="Helical" evidence="1">
    <location>
        <begin position="68"/>
        <end position="88"/>
    </location>
</feature>
<dbReference type="AlphaFoldDB" id="A0A1H6VMI8"/>
<evidence type="ECO:0000256" key="1">
    <source>
        <dbReference type="SAM" id="Phobius"/>
    </source>
</evidence>
<feature type="transmembrane region" description="Helical" evidence="1">
    <location>
        <begin position="44"/>
        <end position="62"/>
    </location>
</feature>
<evidence type="ECO:0000313" key="2">
    <source>
        <dbReference type="EMBL" id="SEJ01910.1"/>
    </source>
</evidence>
<feature type="transmembrane region" description="Helical" evidence="1">
    <location>
        <begin position="125"/>
        <end position="143"/>
    </location>
</feature>
<dbReference type="EMBL" id="FNXY01000004">
    <property type="protein sequence ID" value="SEJ01910.1"/>
    <property type="molecule type" value="Genomic_DNA"/>
</dbReference>
<feature type="transmembrane region" description="Helical" evidence="1">
    <location>
        <begin position="100"/>
        <end position="119"/>
    </location>
</feature>
<reference evidence="2 3" key="1">
    <citation type="submission" date="2016-10" db="EMBL/GenBank/DDBJ databases">
        <authorList>
            <person name="de Groot N.N."/>
        </authorList>
    </citation>
    <scope>NUCLEOTIDE SEQUENCE [LARGE SCALE GENOMIC DNA]</scope>
    <source>
        <strain evidence="2 3">DSM 19938</strain>
    </source>
</reference>
<protein>
    <recommendedName>
        <fullName evidence="4">DUF308 domain-containing protein</fullName>
    </recommendedName>
</protein>
<keyword evidence="1" id="KW-0472">Membrane</keyword>
<gene>
    <name evidence="2" type="ORF">SAMN04487995_3059</name>
</gene>
<keyword evidence="1" id="KW-1133">Transmembrane helix</keyword>
<feature type="transmembrane region" description="Helical" evidence="1">
    <location>
        <begin position="155"/>
        <end position="174"/>
    </location>
</feature>
<evidence type="ECO:0008006" key="4">
    <source>
        <dbReference type="Google" id="ProtNLM"/>
    </source>
</evidence>
<feature type="transmembrane region" description="Helical" evidence="1">
    <location>
        <begin position="180"/>
        <end position="198"/>
    </location>
</feature>
<proteinExistence type="predicted"/>
<evidence type="ECO:0000313" key="3">
    <source>
        <dbReference type="Proteomes" id="UP000199532"/>
    </source>
</evidence>
<dbReference type="STRING" id="408657.SAMN04487995_3059"/>
<organism evidence="2 3">
    <name type="scientific">Dyadobacter koreensis</name>
    <dbReference type="NCBI Taxonomy" id="408657"/>
    <lineage>
        <taxon>Bacteria</taxon>
        <taxon>Pseudomonadati</taxon>
        <taxon>Bacteroidota</taxon>
        <taxon>Cytophagia</taxon>
        <taxon>Cytophagales</taxon>
        <taxon>Spirosomataceae</taxon>
        <taxon>Dyadobacter</taxon>
    </lineage>
</organism>
<keyword evidence="3" id="KW-1185">Reference proteome</keyword>
<keyword evidence="1" id="KW-0812">Transmembrane</keyword>
<dbReference type="Proteomes" id="UP000199532">
    <property type="component" value="Unassembled WGS sequence"/>
</dbReference>
<accession>A0A1H6VMI8</accession>
<sequence length="212" mass="22914">MIKTRLQLWGNKHFKFTVMSSSPFFNGSTNSATAETSRALRSLYFTRAAFSIIWVVLVSIFSKDSPEFGKVLLVIYPIWDVFGTLLDIRANKNNTTATPQYINAVISLITAVAVGIALQTGVSEALRVFGCWAVLTGIIQLLMGLIRRKSIGGQWPMIISGGQSVIAGISFIVLASAPTMGIASLAGYAAFGAFYYLLSAFRIPKTAESVIS</sequence>